<dbReference type="Proteomes" id="UP000808337">
    <property type="component" value="Unassembled WGS sequence"/>
</dbReference>
<dbReference type="SUPFAM" id="SSF50998">
    <property type="entry name" value="Quinoprotein alcohol dehydrogenase-like"/>
    <property type="match status" value="1"/>
</dbReference>
<evidence type="ECO:0000313" key="1">
    <source>
        <dbReference type="EMBL" id="MBK9982156.1"/>
    </source>
</evidence>
<name>A0A9D7STS8_9BACT</name>
<gene>
    <name evidence="1" type="ORF">IPP15_06975</name>
</gene>
<dbReference type="EMBL" id="JADKGY010000002">
    <property type="protein sequence ID" value="MBK9982156.1"/>
    <property type="molecule type" value="Genomic_DNA"/>
</dbReference>
<proteinExistence type="predicted"/>
<dbReference type="InterPro" id="IPR011047">
    <property type="entry name" value="Quinoprotein_ADH-like_sf"/>
</dbReference>
<comment type="caution">
    <text evidence="1">The sequence shown here is derived from an EMBL/GenBank/DDBJ whole genome shotgun (WGS) entry which is preliminary data.</text>
</comment>
<protein>
    <submittedName>
        <fullName evidence="1">PQQ-binding-like beta-propeller repeat protein</fullName>
    </submittedName>
</protein>
<organism evidence="1 2">
    <name type="scientific">Candidatus Opimibacter skivensis</name>
    <dbReference type="NCBI Taxonomy" id="2982028"/>
    <lineage>
        <taxon>Bacteria</taxon>
        <taxon>Pseudomonadati</taxon>
        <taxon>Bacteroidota</taxon>
        <taxon>Saprospiria</taxon>
        <taxon>Saprospirales</taxon>
        <taxon>Saprospiraceae</taxon>
        <taxon>Candidatus Opimibacter</taxon>
    </lineage>
</organism>
<evidence type="ECO:0000313" key="2">
    <source>
        <dbReference type="Proteomes" id="UP000808337"/>
    </source>
</evidence>
<dbReference type="AlphaFoldDB" id="A0A9D7STS8"/>
<reference evidence="1 2" key="1">
    <citation type="submission" date="2020-10" db="EMBL/GenBank/DDBJ databases">
        <title>Connecting structure to function with the recovery of over 1000 high-quality activated sludge metagenome-assembled genomes encoding full-length rRNA genes using long-read sequencing.</title>
        <authorList>
            <person name="Singleton C.M."/>
            <person name="Petriglieri F."/>
            <person name="Kristensen J.M."/>
            <person name="Kirkegaard R.H."/>
            <person name="Michaelsen T.Y."/>
            <person name="Andersen M.H."/>
            <person name="Karst S.M."/>
            <person name="Dueholm M.S."/>
            <person name="Nielsen P.H."/>
            <person name="Albertsen M."/>
        </authorList>
    </citation>
    <scope>NUCLEOTIDE SEQUENCE [LARGE SCALE GENOMIC DNA]</scope>
    <source>
        <strain evidence="1">Ribe_18-Q3-R11-54_MAXAC.273</strain>
    </source>
</reference>
<sequence length="93" mass="10349">MTKTWVTDLGVIKGLISKLGNSTTRTSFIDQGPMFTKNGDIIVGVNEMAYAIDANNGQIKWKYEAEKKLQALVYSPQSNSLYMGVKRVINLSF</sequence>
<accession>A0A9D7STS8</accession>